<comment type="subcellular location">
    <subcellularLocation>
        <location evidence="7">Cell membrane</location>
        <topology evidence="7">Multi-pass membrane protein</topology>
    </subcellularLocation>
    <subcellularLocation>
        <location evidence="1">Membrane</location>
        <topology evidence="1">Multi-pass membrane protein</topology>
    </subcellularLocation>
</comment>
<feature type="transmembrane region" description="Helical" evidence="7">
    <location>
        <begin position="46"/>
        <end position="65"/>
    </location>
</feature>
<comment type="caution">
    <text evidence="9">The sequence shown here is derived from an EMBL/GenBank/DDBJ whole genome shotgun (WGS) entry which is preliminary data.</text>
</comment>
<dbReference type="Proteomes" id="UP000557772">
    <property type="component" value="Unassembled WGS sequence"/>
</dbReference>
<dbReference type="GO" id="GO:0015226">
    <property type="term" value="F:carnitine transmembrane transporter activity"/>
    <property type="evidence" value="ECO:0007669"/>
    <property type="project" value="TreeGrafter"/>
</dbReference>
<keyword evidence="2 7" id="KW-0813">Transport</keyword>
<keyword evidence="10" id="KW-1185">Reference proteome</keyword>
<dbReference type="EMBL" id="JABENB010000001">
    <property type="protein sequence ID" value="NNG39717.1"/>
    <property type="molecule type" value="Genomic_DNA"/>
</dbReference>
<dbReference type="GO" id="GO:0043190">
    <property type="term" value="C:ATP-binding cassette (ABC) transporter complex"/>
    <property type="evidence" value="ECO:0007669"/>
    <property type="project" value="TreeGrafter"/>
</dbReference>
<dbReference type="FunFam" id="1.10.3720.10:FF:000001">
    <property type="entry name" value="Glycine betaine ABC transporter, permease"/>
    <property type="match status" value="1"/>
</dbReference>
<name>A0A849AIQ4_9MICO</name>
<keyword evidence="4 7" id="KW-0812">Transmembrane</keyword>
<proteinExistence type="inferred from homology"/>
<dbReference type="AlphaFoldDB" id="A0A849AIQ4"/>
<evidence type="ECO:0000313" key="9">
    <source>
        <dbReference type="EMBL" id="NNG39717.1"/>
    </source>
</evidence>
<reference evidence="9 10" key="1">
    <citation type="submission" date="2020-05" db="EMBL/GenBank/DDBJ databases">
        <title>Flexivirga sp. ID2601S isolated from air conditioner.</title>
        <authorList>
            <person name="Kim D.H."/>
        </authorList>
    </citation>
    <scope>NUCLEOTIDE SEQUENCE [LARGE SCALE GENOMIC DNA]</scope>
    <source>
        <strain evidence="9 10">ID2601S</strain>
    </source>
</reference>
<dbReference type="CDD" id="cd06261">
    <property type="entry name" value="TM_PBP2"/>
    <property type="match status" value="1"/>
</dbReference>
<protein>
    <submittedName>
        <fullName evidence="9">ABC transporter permease subunit</fullName>
    </submittedName>
</protein>
<dbReference type="GO" id="GO:0005275">
    <property type="term" value="F:amine transmembrane transporter activity"/>
    <property type="evidence" value="ECO:0007669"/>
    <property type="project" value="TreeGrafter"/>
</dbReference>
<dbReference type="RefSeq" id="WP_171154725.1">
    <property type="nucleotide sequence ID" value="NZ_JABENB010000001.1"/>
</dbReference>
<comment type="similarity">
    <text evidence="7">Belongs to the binding-protein-dependent transport system permease family.</text>
</comment>
<keyword evidence="6 7" id="KW-0472">Membrane</keyword>
<evidence type="ECO:0000256" key="2">
    <source>
        <dbReference type="ARBA" id="ARBA00022448"/>
    </source>
</evidence>
<dbReference type="PANTHER" id="PTHR47737:SF1">
    <property type="entry name" value="GLYCINE BETAINE_PROLINE BETAINE TRANSPORT SYSTEM PERMEASE PROTEIN PROW"/>
    <property type="match status" value="1"/>
</dbReference>
<feature type="domain" description="ABC transmembrane type-1" evidence="8">
    <location>
        <begin position="91"/>
        <end position="270"/>
    </location>
</feature>
<evidence type="ECO:0000256" key="3">
    <source>
        <dbReference type="ARBA" id="ARBA00022475"/>
    </source>
</evidence>
<feature type="transmembrane region" description="Helical" evidence="7">
    <location>
        <begin position="98"/>
        <end position="117"/>
    </location>
</feature>
<dbReference type="InterPro" id="IPR035906">
    <property type="entry name" value="MetI-like_sf"/>
</dbReference>
<feature type="transmembrane region" description="Helical" evidence="7">
    <location>
        <begin position="72"/>
        <end position="92"/>
    </location>
</feature>
<organism evidence="9 10">
    <name type="scientific">Flexivirga aerilata</name>
    <dbReference type="NCBI Taxonomy" id="1656889"/>
    <lineage>
        <taxon>Bacteria</taxon>
        <taxon>Bacillati</taxon>
        <taxon>Actinomycetota</taxon>
        <taxon>Actinomycetes</taxon>
        <taxon>Micrococcales</taxon>
        <taxon>Dermacoccaceae</taxon>
        <taxon>Flexivirga</taxon>
    </lineage>
</organism>
<feature type="transmembrane region" description="Helical" evidence="7">
    <location>
        <begin position="249"/>
        <end position="266"/>
    </location>
</feature>
<dbReference type="SUPFAM" id="SSF161098">
    <property type="entry name" value="MetI-like"/>
    <property type="match status" value="1"/>
</dbReference>
<feature type="transmembrane region" description="Helical" evidence="7">
    <location>
        <begin position="217"/>
        <end position="237"/>
    </location>
</feature>
<dbReference type="Gene3D" id="1.10.3720.10">
    <property type="entry name" value="MetI-like"/>
    <property type="match status" value="1"/>
</dbReference>
<keyword evidence="5 7" id="KW-1133">Transmembrane helix</keyword>
<dbReference type="PROSITE" id="PS50928">
    <property type="entry name" value="ABC_TM1"/>
    <property type="match status" value="1"/>
</dbReference>
<dbReference type="GO" id="GO:0031460">
    <property type="term" value="P:glycine betaine transport"/>
    <property type="evidence" value="ECO:0007669"/>
    <property type="project" value="TreeGrafter"/>
</dbReference>
<accession>A0A849AIQ4</accession>
<dbReference type="InterPro" id="IPR000515">
    <property type="entry name" value="MetI-like"/>
</dbReference>
<evidence type="ECO:0000256" key="1">
    <source>
        <dbReference type="ARBA" id="ARBA00004141"/>
    </source>
</evidence>
<dbReference type="Pfam" id="PF00528">
    <property type="entry name" value="BPD_transp_1"/>
    <property type="match status" value="1"/>
</dbReference>
<evidence type="ECO:0000256" key="6">
    <source>
        <dbReference type="ARBA" id="ARBA00023136"/>
    </source>
</evidence>
<gene>
    <name evidence="9" type="ORF">HJ588_10585</name>
</gene>
<sequence>MSTVIPRIHLGEWVADVVNWLTDHWSGFFDGVASIVNHLVDGIQHVLMNTPIVLLVIIFALLALWARGWKAAILAVVGFALIDGFGEFPSAMETLSQIIVASVLAIVIAIPVGILAARGRRASAVIKPVLDFMQTLPAYVYLLPVLFLIGLGSAGAVLATIIFSIPPGVRLTELGIRQVDGEMVEAGQAFGATPKEVLRGIQIPLAMPSIMAGVNQVIMLALSMVVVAGIVGAPGLGQDVLSSLQSLDVGVGVEAGLSVVIMAIYLDRVTDGFSKPEVGLRSELATLRRRQTRAAAATDAA</sequence>
<evidence type="ECO:0000256" key="4">
    <source>
        <dbReference type="ARBA" id="ARBA00022692"/>
    </source>
</evidence>
<feature type="transmembrane region" description="Helical" evidence="7">
    <location>
        <begin position="138"/>
        <end position="165"/>
    </location>
</feature>
<dbReference type="PANTHER" id="PTHR47737">
    <property type="entry name" value="GLYCINE BETAINE/PROLINE BETAINE TRANSPORT SYSTEM PERMEASE PROTEIN PROW"/>
    <property type="match status" value="1"/>
</dbReference>
<evidence type="ECO:0000256" key="5">
    <source>
        <dbReference type="ARBA" id="ARBA00022989"/>
    </source>
</evidence>
<keyword evidence="3" id="KW-1003">Cell membrane</keyword>
<evidence type="ECO:0000259" key="8">
    <source>
        <dbReference type="PROSITE" id="PS50928"/>
    </source>
</evidence>
<evidence type="ECO:0000256" key="7">
    <source>
        <dbReference type="RuleBase" id="RU363032"/>
    </source>
</evidence>
<dbReference type="GO" id="GO:0015871">
    <property type="term" value="P:choline transport"/>
    <property type="evidence" value="ECO:0007669"/>
    <property type="project" value="TreeGrafter"/>
</dbReference>
<evidence type="ECO:0000313" key="10">
    <source>
        <dbReference type="Proteomes" id="UP000557772"/>
    </source>
</evidence>